<protein>
    <recommendedName>
        <fullName evidence="2">Putative gluconeogenesis factor</fullName>
    </recommendedName>
</protein>
<gene>
    <name evidence="4" type="ORF">MMARJ_15260</name>
</gene>
<comment type="similarity">
    <text evidence="2">Belongs to the gluconeogenesis factor family.</text>
</comment>
<dbReference type="Pfam" id="PF01933">
    <property type="entry name" value="CofD"/>
    <property type="match status" value="1"/>
</dbReference>
<evidence type="ECO:0000256" key="3">
    <source>
        <dbReference type="SAM" id="MobiDB-lite"/>
    </source>
</evidence>
<dbReference type="HAMAP" id="MF_00973">
    <property type="entry name" value="Gluconeogen_factor"/>
    <property type="match status" value="1"/>
</dbReference>
<dbReference type="Gene3D" id="3.40.50.10680">
    <property type="entry name" value="CofD-like domains"/>
    <property type="match status" value="1"/>
</dbReference>
<dbReference type="Proteomes" id="UP000466831">
    <property type="component" value="Chromosome"/>
</dbReference>
<dbReference type="PANTHER" id="PTHR30135:SF3">
    <property type="entry name" value="GLUCONEOGENESIS FACTOR-RELATED"/>
    <property type="match status" value="1"/>
</dbReference>
<proteinExistence type="inferred from homology"/>
<evidence type="ECO:0000313" key="4">
    <source>
        <dbReference type="EMBL" id="BBY10786.1"/>
    </source>
</evidence>
<feature type="compositionally biased region" description="Basic residues" evidence="3">
    <location>
        <begin position="392"/>
        <end position="434"/>
    </location>
</feature>
<comment type="subcellular location">
    <subcellularLocation>
        <location evidence="2">Cytoplasm</location>
    </subcellularLocation>
</comment>
<reference evidence="4 5" key="1">
    <citation type="journal article" date="2019" name="Emerg. Microbes Infect.">
        <title>Comprehensive subspecies identification of 175 nontuberculous mycobacteria species based on 7547 genomic profiles.</title>
        <authorList>
            <person name="Matsumoto Y."/>
            <person name="Kinjo T."/>
            <person name="Motooka D."/>
            <person name="Nabeya D."/>
            <person name="Jung N."/>
            <person name="Uechi K."/>
            <person name="Horii T."/>
            <person name="Iida T."/>
            <person name="Fujita J."/>
            <person name="Nakamura S."/>
        </authorList>
    </citation>
    <scope>NUCLEOTIDE SEQUENCE [LARGE SCALE GENOMIC DNA]</scope>
    <source>
        <strain evidence="4 5">JCM 17324</strain>
    </source>
</reference>
<evidence type="ECO:0000256" key="2">
    <source>
        <dbReference type="HAMAP-Rule" id="MF_00973"/>
    </source>
</evidence>
<keyword evidence="1 2" id="KW-0963">Cytoplasm</keyword>
<dbReference type="PANTHER" id="PTHR30135">
    <property type="entry name" value="UNCHARACTERIZED PROTEIN YVCK-RELATED"/>
    <property type="match status" value="1"/>
</dbReference>
<evidence type="ECO:0000313" key="5">
    <source>
        <dbReference type="Proteomes" id="UP000466831"/>
    </source>
</evidence>
<dbReference type="InterPro" id="IPR010119">
    <property type="entry name" value="Gluconeogen_factor"/>
</dbReference>
<dbReference type="InterPro" id="IPR038136">
    <property type="entry name" value="CofD-like_dom_sf"/>
</dbReference>
<feature type="region of interest" description="Disordered" evidence="3">
    <location>
        <begin position="320"/>
        <end position="454"/>
    </location>
</feature>
<comment type="function">
    <text evidence="2">Required for morphogenesis under gluconeogenic growth conditions.</text>
</comment>
<evidence type="ECO:0000256" key="1">
    <source>
        <dbReference type="ARBA" id="ARBA00022490"/>
    </source>
</evidence>
<dbReference type="EMBL" id="AP022584">
    <property type="protein sequence ID" value="BBY10786.1"/>
    <property type="molecule type" value="Genomic_DNA"/>
</dbReference>
<dbReference type="InterPro" id="IPR002882">
    <property type="entry name" value="CofD"/>
</dbReference>
<keyword evidence="5" id="KW-1185">Reference proteome</keyword>
<dbReference type="NCBIfam" id="TIGR01826">
    <property type="entry name" value="CofD_related"/>
    <property type="match status" value="1"/>
</dbReference>
<feature type="compositionally biased region" description="Basic and acidic residues" evidence="3">
    <location>
        <begin position="361"/>
        <end position="379"/>
    </location>
</feature>
<accession>A0ABM7JA71</accession>
<organism evidence="4 5">
    <name type="scientific">Mycobacterium marseillense</name>
    <dbReference type="NCBI Taxonomy" id="701042"/>
    <lineage>
        <taxon>Bacteria</taxon>
        <taxon>Bacillati</taxon>
        <taxon>Actinomycetota</taxon>
        <taxon>Actinomycetes</taxon>
        <taxon>Mycobacteriales</taxon>
        <taxon>Mycobacteriaceae</taxon>
        <taxon>Mycobacterium</taxon>
        <taxon>Mycobacterium avium complex (MAC)</taxon>
    </lineage>
</organism>
<name>A0ABM7JA71_9MYCO</name>
<dbReference type="CDD" id="cd07187">
    <property type="entry name" value="YvcK_like"/>
    <property type="match status" value="1"/>
</dbReference>
<sequence length="454" mass="48006">MSEPFNRGIVALGGGHGLYATLSAARRLTPYVTAVVTVADDGGSSGRLRSELGVVPPGDLRMALAALASDSPHGRLWATILQHRFGGSGALAGHPIGNLMLAGLSEVLADPVAALDELGRILGVKGRVLPMCPIALQIEADVSGLEGDPRMFRVIRGQVAIATTPGKVRRVRLLPDHPPATRQAVDAIMGADLVVLGPGSWFTSVIPHVLVPELAAALRATAARRALVLNLVAEPGETAGFSVERHLHVLAQHAPEFTVHDIIIDADRVPSEREREQLRRTATLLHAEVHFADVARPGTPLHDPGKLAAALDGVRAAHKAPEAAPVTATADIRVDGASPPPGGDGPAGTGRPAADQGVTTRGDDDRSQGRTEPPGREIGQRAPGGGHVPAAVRRRAAHRGRSRRGGGRGRSRQRRAAAAQRHFRPLRLHRRRACVVRQRNSQEHPVRAAGRQRR</sequence>
<dbReference type="SUPFAM" id="SSF142338">
    <property type="entry name" value="CofD-like"/>
    <property type="match status" value="1"/>
</dbReference>